<dbReference type="PANTHER" id="PTHR43257:SF2">
    <property type="entry name" value="PYRUVATE DEHYDROGENASE E1 COMPONENT SUBUNIT BETA"/>
    <property type="match status" value="1"/>
</dbReference>
<dbReference type="Gene3D" id="3.40.50.920">
    <property type="match status" value="1"/>
</dbReference>
<dbReference type="InterPro" id="IPR005475">
    <property type="entry name" value="Transketolase-like_Pyr-bd"/>
</dbReference>
<dbReference type="RefSeq" id="WP_279251142.1">
    <property type="nucleotide sequence ID" value="NZ_SHNP01000001.1"/>
</dbReference>
<dbReference type="SUPFAM" id="SSF52518">
    <property type="entry name" value="Thiamin diphosphate-binding fold (THDP-binding)"/>
    <property type="match status" value="1"/>
</dbReference>
<evidence type="ECO:0000259" key="4">
    <source>
        <dbReference type="SMART" id="SM00861"/>
    </source>
</evidence>
<evidence type="ECO:0000256" key="3">
    <source>
        <dbReference type="ARBA" id="ARBA00023052"/>
    </source>
</evidence>
<accession>A0ABT3SQZ1</accession>
<feature type="domain" description="Transketolase-like pyrimidine-binding" evidence="4">
    <location>
        <begin position="4"/>
        <end position="177"/>
    </location>
</feature>
<evidence type="ECO:0000313" key="5">
    <source>
        <dbReference type="EMBL" id="MCX2972076.1"/>
    </source>
</evidence>
<keyword evidence="3" id="KW-0786">Thiamine pyrophosphate</keyword>
<dbReference type="Pfam" id="PF02780">
    <property type="entry name" value="Transketolase_C"/>
    <property type="match status" value="1"/>
</dbReference>
<dbReference type="SUPFAM" id="SSF52922">
    <property type="entry name" value="TK C-terminal domain-like"/>
    <property type="match status" value="1"/>
</dbReference>
<dbReference type="SMART" id="SM00861">
    <property type="entry name" value="Transket_pyr"/>
    <property type="match status" value="1"/>
</dbReference>
<keyword evidence="6" id="KW-1185">Reference proteome</keyword>
<dbReference type="PANTHER" id="PTHR43257">
    <property type="entry name" value="PYRUVATE DEHYDROGENASE E1 COMPONENT BETA SUBUNIT"/>
    <property type="match status" value="1"/>
</dbReference>
<gene>
    <name evidence="5" type="ORF">EYC87_00565</name>
</gene>
<name>A0ABT3SQZ1_9GAMM</name>
<dbReference type="InterPro" id="IPR029061">
    <property type="entry name" value="THDP-binding"/>
</dbReference>
<organism evidence="5 6">
    <name type="scientific">Candidatus Seongchinamella marina</name>
    <dbReference type="NCBI Taxonomy" id="2518990"/>
    <lineage>
        <taxon>Bacteria</taxon>
        <taxon>Pseudomonadati</taxon>
        <taxon>Pseudomonadota</taxon>
        <taxon>Gammaproteobacteria</taxon>
        <taxon>Cellvibrionales</taxon>
        <taxon>Halieaceae</taxon>
        <taxon>Seongchinamella</taxon>
    </lineage>
</organism>
<dbReference type="EMBL" id="SHNP01000001">
    <property type="protein sequence ID" value="MCX2972076.1"/>
    <property type="molecule type" value="Genomic_DNA"/>
</dbReference>
<dbReference type="Proteomes" id="UP001143307">
    <property type="component" value="Unassembled WGS sequence"/>
</dbReference>
<comment type="cofactor">
    <cofactor evidence="1">
        <name>thiamine diphosphate</name>
        <dbReference type="ChEBI" id="CHEBI:58937"/>
    </cofactor>
</comment>
<sequence length="322" mass="35023">MREITLIDAIREAYEEEMRRDDSVFVVGQDVRGAIFPHTKGLVEEFGPERIVDTPIAESGMYGVAFGAAQEGMRPVCDFMFGGFSYVTFSECSVTTGQYHFLHGSQHPLPLVITAGVGTGQRLANDHAMSIHGTFAHHPGIKVAMPSTPYDAKGMFKAAIRDNNPVVIPWHMGIMMLKGEVPEPGDDYVVPLGVADVKREGSDVTVLANSLQLQHALTVAEKLEGELSVEVIDPRSFVPFDMDTLLTSLGKTNRLVVVDEDWESGGFAATVSARVMEQGFDLLDAPVTRVTLPNMPVPGGYMEEYVAPNPERIEAAVRAVCA</sequence>
<evidence type="ECO:0000256" key="2">
    <source>
        <dbReference type="ARBA" id="ARBA00023002"/>
    </source>
</evidence>
<protein>
    <submittedName>
        <fullName evidence="5">Transketolase</fullName>
    </submittedName>
</protein>
<keyword evidence="2" id="KW-0560">Oxidoreductase</keyword>
<proteinExistence type="predicted"/>
<comment type="caution">
    <text evidence="5">The sequence shown here is derived from an EMBL/GenBank/DDBJ whole genome shotgun (WGS) entry which is preliminary data.</text>
</comment>
<dbReference type="Gene3D" id="3.40.50.970">
    <property type="match status" value="1"/>
</dbReference>
<dbReference type="InterPro" id="IPR033248">
    <property type="entry name" value="Transketolase_C"/>
</dbReference>
<dbReference type="InterPro" id="IPR009014">
    <property type="entry name" value="Transketo_C/PFOR_II"/>
</dbReference>
<evidence type="ECO:0000313" key="6">
    <source>
        <dbReference type="Proteomes" id="UP001143307"/>
    </source>
</evidence>
<reference evidence="5" key="1">
    <citation type="submission" date="2019-02" db="EMBL/GenBank/DDBJ databases">
        <authorList>
            <person name="Li S.-H."/>
        </authorList>
    </citation>
    <scope>NUCLEOTIDE SEQUENCE</scope>
    <source>
        <strain evidence="5">IMCC8485</strain>
    </source>
</reference>
<dbReference type="Pfam" id="PF02779">
    <property type="entry name" value="Transket_pyr"/>
    <property type="match status" value="1"/>
</dbReference>
<evidence type="ECO:0000256" key="1">
    <source>
        <dbReference type="ARBA" id="ARBA00001964"/>
    </source>
</evidence>